<evidence type="ECO:0000313" key="1">
    <source>
        <dbReference type="EMBL" id="KKR06187.1"/>
    </source>
</evidence>
<gene>
    <name evidence="1" type="ORF">UT34_C0001G0227</name>
</gene>
<dbReference type="EMBL" id="LBWK01000001">
    <property type="protein sequence ID" value="KKR06187.1"/>
    <property type="molecule type" value="Genomic_DNA"/>
</dbReference>
<reference evidence="1 2" key="1">
    <citation type="journal article" date="2015" name="Nature">
        <title>rRNA introns, odd ribosomes, and small enigmatic genomes across a large radiation of phyla.</title>
        <authorList>
            <person name="Brown C.T."/>
            <person name="Hug L.A."/>
            <person name="Thomas B.C."/>
            <person name="Sharon I."/>
            <person name="Castelle C.J."/>
            <person name="Singh A."/>
            <person name="Wilkins M.J."/>
            <person name="Williams K.H."/>
            <person name="Banfield J.F."/>
        </authorList>
    </citation>
    <scope>NUCLEOTIDE SEQUENCE [LARGE SCALE GENOMIC DNA]</scope>
</reference>
<proteinExistence type="predicted"/>
<dbReference type="Proteomes" id="UP000034799">
    <property type="component" value="Unassembled WGS sequence"/>
</dbReference>
<organism evidence="1 2">
    <name type="scientific">candidate division WS6 bacterium GW2011_GWF2_39_15</name>
    <dbReference type="NCBI Taxonomy" id="1619100"/>
    <lineage>
        <taxon>Bacteria</taxon>
        <taxon>Candidatus Dojkabacteria</taxon>
    </lineage>
</organism>
<evidence type="ECO:0000313" key="2">
    <source>
        <dbReference type="Proteomes" id="UP000034799"/>
    </source>
</evidence>
<protein>
    <submittedName>
        <fullName evidence="1">Uncharacterized protein</fullName>
    </submittedName>
</protein>
<accession>A0A0G0QX29</accession>
<dbReference type="STRING" id="1619100.UT34_C0001G0227"/>
<dbReference type="AlphaFoldDB" id="A0A0G0QX29"/>
<comment type="caution">
    <text evidence="1">The sequence shown here is derived from an EMBL/GenBank/DDBJ whole genome shotgun (WGS) entry which is preliminary data.</text>
</comment>
<sequence length="194" mass="22069">MSENAFYQYSGEEKIIEAWQAGRAKGLIDFGPETVYLNAAVSRLDSILAWVGSDTHRYIQLLEVCKNMPAQRSFTLNRNTAYISYEEGVIALLESSGGNLSPSVQLIVSIPDFPPNVEFDSRGLSIVRRPYDEYYKLLPDNRYLFWSGIYPLECVGEFENKKGYASKLYHFDFHPSFSGFKCSGFLFSSIYPSE</sequence>
<name>A0A0G0QX29_9BACT</name>